<keyword evidence="2" id="KW-1185">Reference proteome</keyword>
<dbReference type="EMBL" id="JBHSCN010000023">
    <property type="protein sequence ID" value="MFC4245324.1"/>
    <property type="molecule type" value="Genomic_DNA"/>
</dbReference>
<reference evidence="2" key="1">
    <citation type="journal article" date="2019" name="Int. J. Syst. Evol. Microbiol.">
        <title>The Global Catalogue of Microorganisms (GCM) 10K type strain sequencing project: providing services to taxonomists for standard genome sequencing and annotation.</title>
        <authorList>
            <consortium name="The Broad Institute Genomics Platform"/>
            <consortium name="The Broad Institute Genome Sequencing Center for Infectious Disease"/>
            <person name="Wu L."/>
            <person name="Ma J."/>
        </authorList>
    </citation>
    <scope>NUCLEOTIDE SEQUENCE [LARGE SCALE GENOMIC DNA]</scope>
    <source>
        <strain evidence="2">CGMCC 1.10363</strain>
    </source>
</reference>
<evidence type="ECO:0000313" key="1">
    <source>
        <dbReference type="EMBL" id="MFC4245324.1"/>
    </source>
</evidence>
<evidence type="ECO:0000313" key="2">
    <source>
        <dbReference type="Proteomes" id="UP001595900"/>
    </source>
</evidence>
<accession>A0ABV8QDA1</accession>
<organism evidence="1 2">
    <name type="scientific">Gryllotalpicola reticulitermitis</name>
    <dbReference type="NCBI Taxonomy" id="1184153"/>
    <lineage>
        <taxon>Bacteria</taxon>
        <taxon>Bacillati</taxon>
        <taxon>Actinomycetota</taxon>
        <taxon>Actinomycetes</taxon>
        <taxon>Micrococcales</taxon>
        <taxon>Microbacteriaceae</taxon>
        <taxon>Gryllotalpicola</taxon>
    </lineage>
</organism>
<gene>
    <name evidence="1" type="ORF">ACFOYW_18295</name>
</gene>
<protein>
    <submittedName>
        <fullName evidence="1">Uncharacterized protein</fullName>
    </submittedName>
</protein>
<sequence length="103" mass="11587">MSSLDSYWNELARTGITDGIRDAAEEGRLIDTSTARLIAACVHDSTHSALGRFAGTGRLDAWKAAKELLELDAFEEYEAWTLALLEYLKHVYQQSKEPKKELK</sequence>
<comment type="caution">
    <text evidence="1">The sequence shown here is derived from an EMBL/GenBank/DDBJ whole genome shotgun (WGS) entry which is preliminary data.</text>
</comment>
<proteinExistence type="predicted"/>
<dbReference type="RefSeq" id="WP_390232447.1">
    <property type="nucleotide sequence ID" value="NZ_JBHSCN010000023.1"/>
</dbReference>
<name>A0ABV8QDA1_9MICO</name>
<dbReference type="Proteomes" id="UP001595900">
    <property type="component" value="Unassembled WGS sequence"/>
</dbReference>